<sequence>MFKINNNKGMAMIVTIVMSFIFLMLVLVVSILSTTAYKRAHSRRDRAIALNLA</sequence>
<evidence type="ECO:0000313" key="2">
    <source>
        <dbReference type="EMBL" id="GAH13392.1"/>
    </source>
</evidence>
<feature type="transmembrane region" description="Helical" evidence="1">
    <location>
        <begin position="12"/>
        <end position="37"/>
    </location>
</feature>
<keyword evidence="1" id="KW-0812">Transmembrane</keyword>
<organism evidence="2">
    <name type="scientific">marine sediment metagenome</name>
    <dbReference type="NCBI Taxonomy" id="412755"/>
    <lineage>
        <taxon>unclassified sequences</taxon>
        <taxon>metagenomes</taxon>
        <taxon>ecological metagenomes</taxon>
    </lineage>
</organism>
<dbReference type="AlphaFoldDB" id="X1CZS7"/>
<feature type="non-terminal residue" evidence="2">
    <location>
        <position position="53"/>
    </location>
</feature>
<reference evidence="2" key="1">
    <citation type="journal article" date="2014" name="Front. Microbiol.">
        <title>High frequency of phylogenetically diverse reductive dehalogenase-homologous genes in deep subseafloor sedimentary metagenomes.</title>
        <authorList>
            <person name="Kawai M."/>
            <person name="Futagami T."/>
            <person name="Toyoda A."/>
            <person name="Takaki Y."/>
            <person name="Nishi S."/>
            <person name="Hori S."/>
            <person name="Arai W."/>
            <person name="Tsubouchi T."/>
            <person name="Morono Y."/>
            <person name="Uchiyama I."/>
            <person name="Ito T."/>
            <person name="Fujiyama A."/>
            <person name="Inagaki F."/>
            <person name="Takami H."/>
        </authorList>
    </citation>
    <scope>NUCLEOTIDE SEQUENCE</scope>
    <source>
        <strain evidence="2">Expedition CK06-06</strain>
    </source>
</reference>
<accession>X1CZS7</accession>
<dbReference type="EMBL" id="BART01035330">
    <property type="protein sequence ID" value="GAH13392.1"/>
    <property type="molecule type" value="Genomic_DNA"/>
</dbReference>
<evidence type="ECO:0000256" key="1">
    <source>
        <dbReference type="SAM" id="Phobius"/>
    </source>
</evidence>
<name>X1CZS7_9ZZZZ</name>
<gene>
    <name evidence="2" type="ORF">S01H4_60062</name>
</gene>
<proteinExistence type="predicted"/>
<keyword evidence="1" id="KW-0472">Membrane</keyword>
<protein>
    <submittedName>
        <fullName evidence="2">Uncharacterized protein</fullName>
    </submittedName>
</protein>
<comment type="caution">
    <text evidence="2">The sequence shown here is derived from an EMBL/GenBank/DDBJ whole genome shotgun (WGS) entry which is preliminary data.</text>
</comment>
<keyword evidence="1" id="KW-1133">Transmembrane helix</keyword>